<evidence type="ECO:0000313" key="2">
    <source>
        <dbReference type="Proteomes" id="UP000751518"/>
    </source>
</evidence>
<name>A0A955LKV0_UNCKA</name>
<comment type="caution">
    <text evidence="1">The sequence shown here is derived from an EMBL/GenBank/DDBJ whole genome shotgun (WGS) entry which is preliminary data.</text>
</comment>
<evidence type="ECO:0000313" key="1">
    <source>
        <dbReference type="EMBL" id="MCA9391716.1"/>
    </source>
</evidence>
<dbReference type="InterPro" id="IPR011049">
    <property type="entry name" value="Serralysin-like_metalloprot_C"/>
</dbReference>
<organism evidence="1 2">
    <name type="scientific">candidate division WWE3 bacterium</name>
    <dbReference type="NCBI Taxonomy" id="2053526"/>
    <lineage>
        <taxon>Bacteria</taxon>
        <taxon>Katanobacteria</taxon>
    </lineage>
</organism>
<reference evidence="1" key="1">
    <citation type="submission" date="2020-04" db="EMBL/GenBank/DDBJ databases">
        <authorList>
            <person name="Zhang T."/>
        </authorList>
    </citation>
    <scope>NUCLEOTIDE SEQUENCE</scope>
    <source>
        <strain evidence="1">HKST-UBA03</strain>
    </source>
</reference>
<proteinExistence type="predicted"/>
<accession>A0A955LKV0</accession>
<sequence>MMPALKSGKNKALANKILTLGIVAFVLVMLSTPPTAKAAINEAIPFQGKVTNTDGTNVADGVYDFELKVYDGADSGASTLFTESWVATGLFSATMSSAPSSGGESLIYTGDSNESSLVVDQILWNTTKEEAVIVTSIDTGTNTLGISPTRQDWDTSDTITNKVYVKDGIFSININSLNANWGSVDFGTADLFVGVNFGPAGSLDGEMKPRIQMGATPYAFNAKEIDGIASGSFLRSDTSDNYTNGTLAFDSGTTLDVNGDLEIDDTAITFDGASTDFAFTGDFTINTDDFVVLNSSGNVGIGDTNPGDALDVAGNIDTTTYYELGDSKILDVENTDSLLVGLSAGASIVAGANYNTLIGDYAGQYINSSLGDLNTYVGYQAGTGAASGQSGTSNVAVGSSTLVDLTSGSLNIAIGANSGGTLATGQANILIGNSSYVTDAARTSAIAIGGNASAGADHSIAIGNYATTTSSGQLVIGSSHAGEYIDDIYIGGGVASFPLFETVINATGGNGTDRLGADLGLAGGKGTGNAAGGDILFYTSDAGASGSTLQSLTEKMRLTEIGLLGVGVNDPDAFVDIAASTTTYASLRLRSGATPSSPNVGDIYADGTDIFYYNGGWVDLTSGGTSYWAKSGTNLSPATAGDDVYLQTNELLGVGYDPSTLSTAVAAFNGSVGIGATDPGSNLLRIQGASDPSIGIVDTTNTVGTYLLATDTAGVVGTSTNHTFGISQNATTVITLDTDQQVGIGVADPDVQLEVLAAGTQLKLSYDGTDNTTFGTDTNGYLTVNTSGNRFLIDNTDEFVLGNWNGSNPTGTNGSMYYDVDESKFKCFQGGSWTDCIGTGGGSSVWSDLTTATDNLILSLGTYTSTFNSTATTGNPWTLTGNSLTSGYLQSLTSTSAGLTSGSLLSLDWSATGTNTATGDLFRINIGQDDTAGSFLNFFNNGTSVFKVSQSLFSTSLPTSFSAAGDVSVAYDLVFTNQTASTIKADGPLTIESGESFENLDLTLKPSGTGAVVIDDGNDLELYADQSVILDADDSADTYLTFENANNRIRYYVDGTELFRMDADCPAGTCNSSNGAVASSLSDLAENYPTLDETLEAGDVVVSTYRKIDASDTNSNYLVAKSGGENSSKPVLGVVSSKPGFLLGGGSFASDFCESVNDPNADLELVKTGLINIEKTRIVEQTKQDTGEEIDIETMELDDVTLNAIDDKIASCQGARQVPIALSGRVPVKADDINGVIKAGDLVTTSPVTPGSASKVKDAGWVIGRALTDYDAGSQTVVVFVFTSWFGGYGQTLGLNASDTEVNLSDSTKAKMSTLTITSSFISAGETKLSDTVIAGDLTVDGDIANVFGDLTFQGRKIVIDSNGDMYLTGDLKANKVVANGYVVDSKREDGTVKADATAGTATLTKGTTRLVINTSAVKANSLIFVTPESVVSVPLSVISKSEGVSFTVSTSSAVGSDVKFSWFIVQQE</sequence>
<dbReference type="Proteomes" id="UP000751518">
    <property type="component" value="Unassembled WGS sequence"/>
</dbReference>
<dbReference type="EMBL" id="JAGQKZ010000003">
    <property type="protein sequence ID" value="MCA9391716.1"/>
    <property type="molecule type" value="Genomic_DNA"/>
</dbReference>
<protein>
    <submittedName>
        <fullName evidence="1">Uncharacterized protein</fullName>
    </submittedName>
</protein>
<dbReference type="Gene3D" id="2.150.10.10">
    <property type="entry name" value="Serralysin-like metalloprotease, C-terminal"/>
    <property type="match status" value="1"/>
</dbReference>
<gene>
    <name evidence="1" type="ORF">KC614_00740</name>
</gene>
<reference evidence="1" key="2">
    <citation type="journal article" date="2021" name="Microbiome">
        <title>Successional dynamics and alternative stable states in a saline activated sludge microbial community over 9 years.</title>
        <authorList>
            <person name="Wang Y."/>
            <person name="Ye J."/>
            <person name="Ju F."/>
            <person name="Liu L."/>
            <person name="Boyd J.A."/>
            <person name="Deng Y."/>
            <person name="Parks D.H."/>
            <person name="Jiang X."/>
            <person name="Yin X."/>
            <person name="Woodcroft B.J."/>
            <person name="Tyson G.W."/>
            <person name="Hugenholtz P."/>
            <person name="Polz M.F."/>
            <person name="Zhang T."/>
        </authorList>
    </citation>
    <scope>NUCLEOTIDE SEQUENCE</scope>
    <source>
        <strain evidence="1">HKST-UBA03</strain>
    </source>
</reference>